<dbReference type="Gene3D" id="3.40.50.410">
    <property type="entry name" value="von Willebrand factor, type A domain"/>
    <property type="match status" value="1"/>
</dbReference>
<sequence length="699" mass="73079">MGRHSKPDPEDDEVFGAGHDESLTERFGHLGDTGYDTGRHGRLEAEEPEPGYEPGYPDYPEDREGYRADDYGADDRSEDFESDAAEDYERDYEREPLAATPPPPRVPPRSGPAHSGDWEGGEWTGSHRAVTPRPRGVSKGVIAALVAVVVVVGAVIVWKFVGDALSDRTSADASRCVDGEVAVAVVADPNIAPQIESLAGRYNETAAPVGDKCVKVGVRPVDADQVVNGFLDTWPAELGDRPALWVPGSSISTARLEAAVGPETVIDSRSLVTSPVLLAVRPQLKDALAQQNWSTLPALQTNPTALDGLNLPGWGSLRLALPITGDSDATYLAAEAVAAAAAPNRPITDGLAAVNTLVAGQPELPDKKASTAMDALLDAADPAAAPVHAVVTTEQQLFQRAAQLDDAKDKLAGWLPPGPTAMADYPTVLLTGDWLSQEQQAAASEFARFMRKPEQLSELAKAGFRAGDAEAPASDVTDFGPVADPLSVGDFSARATLAGALTAPAQPPAVTIMLDQSMPADEGGNSRLRNVVAALNARLAALPPSSAVGLWTFDGTEGRSEVRLGPLGDPVGNGEPREAVLTATLDGQSASGGGAVSFTTLRLVYTDAMANYREGQKNSVLVITTGPHTDRTLDGDGLQAYLRGAFDPARPVAVNVIDFGEDADQATWQAVAEITGGSYQNLATSDSPELAAAIAGFLG</sequence>
<reference evidence="4 5" key="1">
    <citation type="submission" date="2012-10" db="EMBL/GenBank/DDBJ databases">
        <title>The draft sequence of the Mycobacterium pheli genome.</title>
        <authorList>
            <person name="Pettersson B.M.F."/>
            <person name="Das S."/>
            <person name="Dasgupta S."/>
            <person name="Bhattacharya A."/>
            <person name="Kirsebom L.A."/>
        </authorList>
    </citation>
    <scope>NUCLEOTIDE SEQUENCE [LARGE SCALE GENOMIC DNA]</scope>
    <source>
        <strain evidence="4 5">CCUG 21000</strain>
    </source>
</reference>
<feature type="transmembrane region" description="Helical" evidence="2">
    <location>
        <begin position="141"/>
        <end position="161"/>
    </location>
</feature>
<accession>A0A5N5UT82</accession>
<dbReference type="GeneID" id="74302716"/>
<comment type="caution">
    <text evidence="4">The sequence shown here is derived from an EMBL/GenBank/DDBJ whole genome shotgun (WGS) entry which is preliminary data.</text>
</comment>
<evidence type="ECO:0000313" key="4">
    <source>
        <dbReference type="EMBL" id="KAB7752578.1"/>
    </source>
</evidence>
<dbReference type="Proteomes" id="UP000325690">
    <property type="component" value="Unassembled WGS sequence"/>
</dbReference>
<evidence type="ECO:0000256" key="1">
    <source>
        <dbReference type="SAM" id="MobiDB-lite"/>
    </source>
</evidence>
<keyword evidence="2" id="KW-1133">Transmembrane helix</keyword>
<feature type="compositionally biased region" description="Acidic residues" evidence="1">
    <location>
        <begin position="76"/>
        <end position="90"/>
    </location>
</feature>
<dbReference type="RefSeq" id="WP_061482863.1">
    <property type="nucleotide sequence ID" value="NZ_ANBO01000043.1"/>
</dbReference>
<gene>
    <name evidence="4" type="ORF">MPHL21000_21690</name>
</gene>
<feature type="domain" description="VWFA" evidence="3">
    <location>
        <begin position="509"/>
        <end position="698"/>
    </location>
</feature>
<dbReference type="PROSITE" id="PS50234">
    <property type="entry name" value="VWFA"/>
    <property type="match status" value="1"/>
</dbReference>
<feature type="compositionally biased region" description="Basic and acidic residues" evidence="1">
    <location>
        <begin position="18"/>
        <end position="29"/>
    </location>
</feature>
<protein>
    <recommendedName>
        <fullName evidence="3">VWFA domain-containing protein</fullName>
    </recommendedName>
</protein>
<dbReference type="SUPFAM" id="SSF53300">
    <property type="entry name" value="vWA-like"/>
    <property type="match status" value="1"/>
</dbReference>
<dbReference type="AlphaFoldDB" id="A0A5N5UT82"/>
<dbReference type="EMBL" id="ANBP01000044">
    <property type="protein sequence ID" value="KAB7752578.1"/>
    <property type="molecule type" value="Genomic_DNA"/>
</dbReference>
<keyword evidence="2" id="KW-0472">Membrane</keyword>
<evidence type="ECO:0000256" key="2">
    <source>
        <dbReference type="SAM" id="Phobius"/>
    </source>
</evidence>
<organism evidence="4 5">
    <name type="scientific">Mycolicibacterium phlei DSM 43239 = CCUG 21000</name>
    <dbReference type="NCBI Taxonomy" id="1226750"/>
    <lineage>
        <taxon>Bacteria</taxon>
        <taxon>Bacillati</taxon>
        <taxon>Actinomycetota</taxon>
        <taxon>Actinomycetes</taxon>
        <taxon>Mycobacteriales</taxon>
        <taxon>Mycobacteriaceae</taxon>
        <taxon>Mycolicibacterium</taxon>
    </lineage>
</organism>
<keyword evidence="5" id="KW-1185">Reference proteome</keyword>
<feature type="region of interest" description="Disordered" evidence="1">
    <location>
        <begin position="1"/>
        <end position="133"/>
    </location>
</feature>
<evidence type="ECO:0000259" key="3">
    <source>
        <dbReference type="PROSITE" id="PS50234"/>
    </source>
</evidence>
<dbReference type="Pfam" id="PF13531">
    <property type="entry name" value="SBP_bac_11"/>
    <property type="match status" value="1"/>
</dbReference>
<dbReference type="InterPro" id="IPR002035">
    <property type="entry name" value="VWF_A"/>
</dbReference>
<dbReference type="SMART" id="SM00327">
    <property type="entry name" value="VWA"/>
    <property type="match status" value="1"/>
</dbReference>
<evidence type="ECO:0000313" key="5">
    <source>
        <dbReference type="Proteomes" id="UP000325690"/>
    </source>
</evidence>
<dbReference type="InterPro" id="IPR036465">
    <property type="entry name" value="vWFA_dom_sf"/>
</dbReference>
<proteinExistence type="predicted"/>
<name>A0A5N5UT82_MYCPH</name>
<keyword evidence="2" id="KW-0812">Transmembrane</keyword>
<feature type="compositionally biased region" description="Pro residues" evidence="1">
    <location>
        <begin position="99"/>
        <end position="110"/>
    </location>
</feature>
<feature type="compositionally biased region" description="Basic and acidic residues" evidence="1">
    <location>
        <begin position="60"/>
        <end position="75"/>
    </location>
</feature>